<dbReference type="SMART" id="SM00448">
    <property type="entry name" value="REC"/>
    <property type="match status" value="1"/>
</dbReference>
<evidence type="ECO:0000313" key="5">
    <source>
        <dbReference type="EMBL" id="ATB44045.1"/>
    </source>
</evidence>
<dbReference type="PANTHER" id="PTHR44591">
    <property type="entry name" value="STRESS RESPONSE REGULATOR PROTEIN 1"/>
    <property type="match status" value="1"/>
</dbReference>
<dbReference type="PANTHER" id="PTHR44591:SF3">
    <property type="entry name" value="RESPONSE REGULATORY DOMAIN-CONTAINING PROTEIN"/>
    <property type="match status" value="1"/>
</dbReference>
<dbReference type="InterPro" id="IPR011006">
    <property type="entry name" value="CheY-like_superfamily"/>
</dbReference>
<organism evidence="5 6">
    <name type="scientific">Cystobacter fuscus</name>
    <dbReference type="NCBI Taxonomy" id="43"/>
    <lineage>
        <taxon>Bacteria</taxon>
        <taxon>Pseudomonadati</taxon>
        <taxon>Myxococcota</taxon>
        <taxon>Myxococcia</taxon>
        <taxon>Myxococcales</taxon>
        <taxon>Cystobacterineae</taxon>
        <taxon>Archangiaceae</taxon>
        <taxon>Cystobacter</taxon>
    </lineage>
</organism>
<dbReference type="Pfam" id="PF00072">
    <property type="entry name" value="Response_reg"/>
    <property type="match status" value="1"/>
</dbReference>
<dbReference type="AlphaFoldDB" id="A0A250JJI3"/>
<dbReference type="Gene3D" id="3.40.50.2300">
    <property type="match status" value="1"/>
</dbReference>
<evidence type="ECO:0000256" key="1">
    <source>
        <dbReference type="ARBA" id="ARBA00022553"/>
    </source>
</evidence>
<dbReference type="GO" id="GO:0000160">
    <property type="term" value="P:phosphorelay signal transduction system"/>
    <property type="evidence" value="ECO:0007669"/>
    <property type="project" value="InterPro"/>
</dbReference>
<evidence type="ECO:0000313" key="6">
    <source>
        <dbReference type="Proteomes" id="UP000217257"/>
    </source>
</evidence>
<dbReference type="InterPro" id="IPR050595">
    <property type="entry name" value="Bact_response_regulator"/>
</dbReference>
<dbReference type="PROSITE" id="PS50110">
    <property type="entry name" value="RESPONSE_REGULATORY"/>
    <property type="match status" value="1"/>
</dbReference>
<name>A0A250JJI3_9BACT</name>
<feature type="modified residue" description="4-aspartylphosphate" evidence="2">
    <location>
        <position position="57"/>
    </location>
</feature>
<evidence type="ECO:0000259" key="4">
    <source>
        <dbReference type="PROSITE" id="PS50110"/>
    </source>
</evidence>
<gene>
    <name evidence="5" type="ORF">CYFUS_009526</name>
</gene>
<feature type="domain" description="Response regulatory" evidence="4">
    <location>
        <begin position="7"/>
        <end position="118"/>
    </location>
</feature>
<dbReference type="EMBL" id="CP022098">
    <property type="protein sequence ID" value="ATB44045.1"/>
    <property type="molecule type" value="Genomic_DNA"/>
</dbReference>
<keyword evidence="1 2" id="KW-0597">Phosphoprotein</keyword>
<dbReference type="RefSeq" id="WP_095991374.1">
    <property type="nucleotide sequence ID" value="NZ_CP022098.1"/>
</dbReference>
<dbReference type="SUPFAM" id="SSF52172">
    <property type="entry name" value="CheY-like"/>
    <property type="match status" value="1"/>
</dbReference>
<dbReference type="Proteomes" id="UP000217257">
    <property type="component" value="Chromosome"/>
</dbReference>
<evidence type="ECO:0000256" key="2">
    <source>
        <dbReference type="PROSITE-ProRule" id="PRU00169"/>
    </source>
</evidence>
<reference evidence="5 6" key="1">
    <citation type="submission" date="2017-06" db="EMBL/GenBank/DDBJ databases">
        <title>Sequencing and comparative analysis of myxobacterial genomes.</title>
        <authorList>
            <person name="Rupp O."/>
            <person name="Goesmann A."/>
            <person name="Sogaard-Andersen L."/>
        </authorList>
    </citation>
    <scope>NUCLEOTIDE SEQUENCE [LARGE SCALE GENOMIC DNA]</scope>
    <source>
        <strain evidence="5 6">DSM 52655</strain>
    </source>
</reference>
<evidence type="ECO:0000256" key="3">
    <source>
        <dbReference type="SAM" id="MobiDB-lite"/>
    </source>
</evidence>
<sequence length="154" mass="17058">MLPPCASVLVVEAQLDVLEAIQAALEFDGYRVAAVLGSKGALEALERMGRPGLVLLDETLPEMERARLIRFIRQEPTLRSVPIVLLSVDEHIRLPEVQAVLRKPFNLDRLYTVVRTYCEPRREEEGPVHSASAEASRSEDEAGGAQRARGLSRS</sequence>
<dbReference type="KEGG" id="cfus:CYFUS_009526"/>
<protein>
    <submittedName>
        <fullName evidence="5">Response regulator</fullName>
    </submittedName>
</protein>
<accession>A0A250JJI3</accession>
<dbReference type="InterPro" id="IPR001789">
    <property type="entry name" value="Sig_transdc_resp-reg_receiver"/>
</dbReference>
<feature type="region of interest" description="Disordered" evidence="3">
    <location>
        <begin position="121"/>
        <end position="154"/>
    </location>
</feature>
<proteinExistence type="predicted"/>